<reference evidence="2 3" key="1">
    <citation type="submission" date="2015-03" db="EMBL/GenBank/DDBJ databases">
        <authorList>
            <person name="Hassan Y.I."/>
            <person name="Lepp D."/>
            <person name="Zhou T."/>
        </authorList>
    </citation>
    <scope>NUCLEOTIDE SEQUENCE [LARGE SCALE GENOMIC DNA]</scope>
    <source>
        <strain evidence="2 3">GH2-10</strain>
    </source>
</reference>
<evidence type="ECO:0000313" key="2">
    <source>
        <dbReference type="EMBL" id="KKB77477.1"/>
    </source>
</evidence>
<dbReference type="EMBL" id="LAJG01000025">
    <property type="protein sequence ID" value="KKB77477.1"/>
    <property type="molecule type" value="Genomic_DNA"/>
</dbReference>
<accession>A0A0F5L759</accession>
<keyword evidence="1" id="KW-0812">Transmembrane</keyword>
<keyword evidence="1" id="KW-1133">Transmembrane helix</keyword>
<dbReference type="PATRIC" id="fig|361041.3.peg.2420"/>
<evidence type="ECO:0008006" key="4">
    <source>
        <dbReference type="Google" id="ProtNLM"/>
    </source>
</evidence>
<proteinExistence type="predicted"/>
<feature type="transmembrane region" description="Helical" evidence="1">
    <location>
        <begin position="20"/>
        <end position="36"/>
    </location>
</feature>
<evidence type="ECO:0000256" key="1">
    <source>
        <dbReference type="SAM" id="Phobius"/>
    </source>
</evidence>
<keyword evidence="3" id="KW-1185">Reference proteome</keyword>
<organism evidence="2 3">
    <name type="scientific">Devosia soli</name>
    <dbReference type="NCBI Taxonomy" id="361041"/>
    <lineage>
        <taxon>Bacteria</taxon>
        <taxon>Pseudomonadati</taxon>
        <taxon>Pseudomonadota</taxon>
        <taxon>Alphaproteobacteria</taxon>
        <taxon>Hyphomicrobiales</taxon>
        <taxon>Devosiaceae</taxon>
        <taxon>Devosia</taxon>
    </lineage>
</organism>
<dbReference type="OrthoDB" id="6660115at2"/>
<dbReference type="Proteomes" id="UP000033514">
    <property type="component" value="Unassembled WGS sequence"/>
</dbReference>
<name>A0A0F5L759_9HYPH</name>
<dbReference type="RefSeq" id="WP_046143926.1">
    <property type="nucleotide sequence ID" value="NZ_LAJG01000025.1"/>
</dbReference>
<sequence>MLNKIKTELTELFFLSRDALHIHLGIAIYLVAMLIFRRGPASMVPWLVLLAFELVNEVLDVFHGNHIELDISGALRDIGNTMLWPTVALIVARVIARRQRSAATAQA</sequence>
<protein>
    <recommendedName>
        <fullName evidence="4">VanZ-like domain-containing protein</fullName>
    </recommendedName>
</protein>
<dbReference type="AlphaFoldDB" id="A0A0F5L759"/>
<evidence type="ECO:0000313" key="3">
    <source>
        <dbReference type="Proteomes" id="UP000033514"/>
    </source>
</evidence>
<gene>
    <name evidence="2" type="ORF">VW35_15145</name>
</gene>
<comment type="caution">
    <text evidence="2">The sequence shown here is derived from an EMBL/GenBank/DDBJ whole genome shotgun (WGS) entry which is preliminary data.</text>
</comment>
<keyword evidence="1" id="KW-0472">Membrane</keyword>